<organism evidence="7 8">
    <name type="scientific">Zingiber officinale</name>
    <name type="common">Ginger</name>
    <name type="synonym">Amomum zingiber</name>
    <dbReference type="NCBI Taxonomy" id="94328"/>
    <lineage>
        <taxon>Eukaryota</taxon>
        <taxon>Viridiplantae</taxon>
        <taxon>Streptophyta</taxon>
        <taxon>Embryophyta</taxon>
        <taxon>Tracheophyta</taxon>
        <taxon>Spermatophyta</taxon>
        <taxon>Magnoliopsida</taxon>
        <taxon>Liliopsida</taxon>
        <taxon>Zingiberales</taxon>
        <taxon>Zingiberaceae</taxon>
        <taxon>Zingiber</taxon>
    </lineage>
</organism>
<dbReference type="Proteomes" id="UP000734854">
    <property type="component" value="Unassembled WGS sequence"/>
</dbReference>
<dbReference type="GO" id="GO:0031422">
    <property type="term" value="C:RecQ family helicase-topoisomerase III complex"/>
    <property type="evidence" value="ECO:0007669"/>
    <property type="project" value="TreeGrafter"/>
</dbReference>
<dbReference type="InterPro" id="IPR032199">
    <property type="entry name" value="RMI1_C"/>
</dbReference>
<accession>A0A8J5HZM7</accession>
<dbReference type="PANTHER" id="PTHR14790">
    <property type="entry name" value="RECQ-MEDIATED GENOME INSTABILITY PROTEIN 1 RMI1"/>
    <property type="match status" value="1"/>
</dbReference>
<dbReference type="Pfam" id="PF08585">
    <property type="entry name" value="RMI1_N_C"/>
    <property type="match status" value="1"/>
</dbReference>
<gene>
    <name evidence="7" type="ORF">ZIOFF_013507</name>
</gene>
<evidence type="ECO:0000256" key="2">
    <source>
        <dbReference type="ARBA" id="ARBA00018987"/>
    </source>
</evidence>
<name>A0A8J5HZM7_ZINOF</name>
<feature type="domain" description="RecQ-mediated genome instability protein 1 C-terminal OB-fold" evidence="6">
    <location>
        <begin position="517"/>
        <end position="623"/>
    </location>
</feature>
<evidence type="ECO:0000259" key="5">
    <source>
        <dbReference type="Pfam" id="PF08585"/>
    </source>
</evidence>
<dbReference type="Gene3D" id="2.40.50.770">
    <property type="entry name" value="RecQ-mediated genome instability protein Rmi1, C-terminal domain"/>
    <property type="match status" value="1"/>
</dbReference>
<evidence type="ECO:0000259" key="6">
    <source>
        <dbReference type="Pfam" id="PF16099"/>
    </source>
</evidence>
<dbReference type="GO" id="GO:0000712">
    <property type="term" value="P:resolution of meiotic recombination intermediates"/>
    <property type="evidence" value="ECO:0007669"/>
    <property type="project" value="TreeGrafter"/>
</dbReference>
<dbReference type="GO" id="GO:0000724">
    <property type="term" value="P:double-strand break repair via homologous recombination"/>
    <property type="evidence" value="ECO:0007669"/>
    <property type="project" value="TreeGrafter"/>
</dbReference>
<sequence length="670" mass="74049">MLRRHLRLPSSSEDDEDAPPPQTLITPNPNTLLEISDDDFLDVPDDLSPPVVEAPPGRAGDSADAPGGMEEERDGFTREIDDFLRSLGLRLRPEWLESCAATLMASGSDFSRLDVAGRAKRCFEQFLISDMNTSGAGVLPEYVHRLHKTELEGPFALQIDEIVNISAPIRERYHEVPVGYKRCLKLSMTDGVQRVFGMEYRPIKELEVLASSGLKVVVHNVHIRRGLLMLVPEIFTVLGGLVEDLDAARKRLVAEVNKPPRGKRKRGNMSPLSTRACLAAWPSNNVLDGVARDDAVIYACVGTSQNCHAVRLVHEEMSVRKGQCMRKAVGERISHEHGVVGVMNRWVSCAFGCRGDRVAYYHNGSYMVFAISQCIILLEGSLDAMTKLLLCDPVVMVSSRGNNLGTDLVSAGIVTTRTTIPEFVELGTTIQDDPCIVRHSNEVVAAQSARIPLREEYSAHIEENITEGPACHGNRSDMLSNSTHNPLSTMEHAHSSDVEDAVEIEHPLILSDLDSIPFTYLACLFAKWTTEKDKIPPIHGRIKCFLTGVKGFQFKERRTYELSVYVDDGSLISEVLIDHKVVQNGIGHSPEEVTAALSSTEKRIVADMRETMKKFQLFLAKFEVHNGGASVDGSSGYYFIASSNLVAHCQSSSLVIHVLLIYGNPFQYTK</sequence>
<feature type="region of interest" description="Disordered" evidence="4">
    <location>
        <begin position="1"/>
        <end position="75"/>
    </location>
</feature>
<dbReference type="GO" id="GO:0000166">
    <property type="term" value="F:nucleotide binding"/>
    <property type="evidence" value="ECO:0007669"/>
    <property type="project" value="InterPro"/>
</dbReference>
<protein>
    <recommendedName>
        <fullName evidence="2">RecQ-mediated genome instability protein 1</fullName>
    </recommendedName>
    <alternativeName>
        <fullName evidence="3">BLM-associated protein of 75 kDa homolog</fullName>
    </alternativeName>
</protein>
<evidence type="ECO:0000313" key="8">
    <source>
        <dbReference type="Proteomes" id="UP000734854"/>
    </source>
</evidence>
<dbReference type="GO" id="GO:0016604">
    <property type="term" value="C:nuclear body"/>
    <property type="evidence" value="ECO:0007669"/>
    <property type="project" value="TreeGrafter"/>
</dbReference>
<feature type="compositionally biased region" description="Acidic residues" evidence="4">
    <location>
        <begin position="35"/>
        <end position="45"/>
    </location>
</feature>
<dbReference type="Pfam" id="PF16099">
    <property type="entry name" value="RMI1_C"/>
    <property type="match status" value="1"/>
</dbReference>
<evidence type="ECO:0000256" key="1">
    <source>
        <dbReference type="ARBA" id="ARBA00006395"/>
    </source>
</evidence>
<reference evidence="7 8" key="1">
    <citation type="submission" date="2020-08" db="EMBL/GenBank/DDBJ databases">
        <title>Plant Genome Project.</title>
        <authorList>
            <person name="Zhang R.-G."/>
        </authorList>
    </citation>
    <scope>NUCLEOTIDE SEQUENCE [LARGE SCALE GENOMIC DNA]</scope>
    <source>
        <tissue evidence="7">Rhizome</tissue>
    </source>
</reference>
<comment type="caution">
    <text evidence="7">The sequence shown here is derived from an EMBL/GenBank/DDBJ whole genome shotgun (WGS) entry which is preliminary data.</text>
</comment>
<evidence type="ECO:0000256" key="4">
    <source>
        <dbReference type="SAM" id="MobiDB-lite"/>
    </source>
</evidence>
<dbReference type="InterPro" id="IPR013894">
    <property type="entry name" value="RMI1_OB"/>
</dbReference>
<feature type="domain" description="RecQ mediated genome instability protein 1 OB-fold" evidence="5">
    <location>
        <begin position="140"/>
        <end position="250"/>
    </location>
</feature>
<feature type="compositionally biased region" description="Polar residues" evidence="4">
    <location>
        <begin position="23"/>
        <end position="33"/>
    </location>
</feature>
<proteinExistence type="inferred from homology"/>
<dbReference type="FunFam" id="2.40.50.770:FF:000004">
    <property type="entry name" value="RecQ-mediated instability protein (DUF1767)"/>
    <property type="match status" value="1"/>
</dbReference>
<comment type="similarity">
    <text evidence="1">Belongs to the RMI1 family.</text>
</comment>
<dbReference type="InterPro" id="IPR042470">
    <property type="entry name" value="RMI1_N_C_sf"/>
</dbReference>
<dbReference type="EMBL" id="JACMSC010000004">
    <property type="protein sequence ID" value="KAG6523642.1"/>
    <property type="molecule type" value="Genomic_DNA"/>
</dbReference>
<evidence type="ECO:0000313" key="7">
    <source>
        <dbReference type="EMBL" id="KAG6523642.1"/>
    </source>
</evidence>
<dbReference type="PANTHER" id="PTHR14790:SF15">
    <property type="entry name" value="RECQ-MEDIATED GENOME INSTABILITY PROTEIN 1"/>
    <property type="match status" value="1"/>
</dbReference>
<keyword evidence="8" id="KW-1185">Reference proteome</keyword>
<dbReference type="AlphaFoldDB" id="A0A8J5HZM7"/>
<evidence type="ECO:0000256" key="3">
    <source>
        <dbReference type="ARBA" id="ARBA00077519"/>
    </source>
</evidence>
<dbReference type="SMART" id="SM01161">
    <property type="entry name" value="DUF1767"/>
    <property type="match status" value="1"/>
</dbReference>